<evidence type="ECO:0000256" key="1">
    <source>
        <dbReference type="ARBA" id="ARBA00022729"/>
    </source>
</evidence>
<feature type="domain" description="Outer membrane protein beta-barrel" evidence="3">
    <location>
        <begin position="5"/>
        <end position="171"/>
    </location>
</feature>
<evidence type="ECO:0000256" key="2">
    <source>
        <dbReference type="SAM" id="SignalP"/>
    </source>
</evidence>
<dbReference type="SUPFAM" id="SSF56925">
    <property type="entry name" value="OMPA-like"/>
    <property type="match status" value="1"/>
</dbReference>
<feature type="chain" id="PRO_5013042175" evidence="2">
    <location>
        <begin position="20"/>
        <end position="172"/>
    </location>
</feature>
<sequence>MKKTLLACLLAVASTTANADWNAGLSYINLSDSDDGMDMSLGGIVGHASYDYAISDKFTLVPEFRLGVGVTDDEMVVFATPVEVELDLFSAFSVRAQYEVTEQLYVFANPSYGYAKFKITIPAFSESDSDGDWEFGYGAGAGYQVSDSTALEVRYESFDGTGALSAGVSFSF</sequence>
<dbReference type="InterPro" id="IPR011250">
    <property type="entry name" value="OMP/PagP_B-barrel"/>
</dbReference>
<proteinExistence type="predicted"/>
<name>A0A1M5SR73_9ALTE</name>
<dbReference type="STRING" id="634436.SAMN05216361_0063"/>
<dbReference type="Pfam" id="PF13505">
    <property type="entry name" value="OMP_b-brl"/>
    <property type="match status" value="1"/>
</dbReference>
<dbReference type="Gene3D" id="2.40.160.20">
    <property type="match status" value="1"/>
</dbReference>
<dbReference type="EMBL" id="FQWD01000011">
    <property type="protein sequence ID" value="SHH41031.1"/>
    <property type="molecule type" value="Genomic_DNA"/>
</dbReference>
<dbReference type="Proteomes" id="UP000184520">
    <property type="component" value="Unassembled WGS sequence"/>
</dbReference>
<gene>
    <name evidence="4" type="ORF">SAMN05216361_0063</name>
</gene>
<organism evidence="4 5">
    <name type="scientific">Marisediminitalea aggregata</name>
    <dbReference type="NCBI Taxonomy" id="634436"/>
    <lineage>
        <taxon>Bacteria</taxon>
        <taxon>Pseudomonadati</taxon>
        <taxon>Pseudomonadota</taxon>
        <taxon>Gammaproteobacteria</taxon>
        <taxon>Alteromonadales</taxon>
        <taxon>Alteromonadaceae</taxon>
        <taxon>Marisediminitalea</taxon>
    </lineage>
</organism>
<reference evidence="5" key="1">
    <citation type="submission" date="2016-11" db="EMBL/GenBank/DDBJ databases">
        <authorList>
            <person name="Varghese N."/>
            <person name="Submissions S."/>
        </authorList>
    </citation>
    <scope>NUCLEOTIDE SEQUENCE [LARGE SCALE GENOMIC DNA]</scope>
    <source>
        <strain evidence="5">CGMCC 1.8995</strain>
    </source>
</reference>
<dbReference type="RefSeq" id="WP_073325408.1">
    <property type="nucleotide sequence ID" value="NZ_FQWD01000011.1"/>
</dbReference>
<evidence type="ECO:0000313" key="5">
    <source>
        <dbReference type="Proteomes" id="UP000184520"/>
    </source>
</evidence>
<accession>A0A1M5SR73</accession>
<dbReference type="OrthoDB" id="6336662at2"/>
<protein>
    <submittedName>
        <fullName evidence="4">Opacity protein</fullName>
    </submittedName>
</protein>
<keyword evidence="5" id="KW-1185">Reference proteome</keyword>
<dbReference type="AlphaFoldDB" id="A0A1M5SR73"/>
<keyword evidence="1 2" id="KW-0732">Signal</keyword>
<evidence type="ECO:0000259" key="3">
    <source>
        <dbReference type="Pfam" id="PF13505"/>
    </source>
</evidence>
<dbReference type="InterPro" id="IPR027385">
    <property type="entry name" value="Beta-barrel_OMP"/>
</dbReference>
<evidence type="ECO:0000313" key="4">
    <source>
        <dbReference type="EMBL" id="SHH41031.1"/>
    </source>
</evidence>
<feature type="signal peptide" evidence="2">
    <location>
        <begin position="1"/>
        <end position="19"/>
    </location>
</feature>